<evidence type="ECO:0000313" key="3">
    <source>
        <dbReference type="EMBL" id="ERT56457.1"/>
    </source>
</evidence>
<keyword evidence="1 3" id="KW-0489">Methyltransferase</keyword>
<dbReference type="GO" id="GO:0008168">
    <property type="term" value="F:methyltransferase activity"/>
    <property type="evidence" value="ECO:0007669"/>
    <property type="project" value="UniProtKB-KW"/>
</dbReference>
<evidence type="ECO:0000313" key="4">
    <source>
        <dbReference type="Proteomes" id="UP000017090"/>
    </source>
</evidence>
<keyword evidence="4" id="KW-1185">Reference proteome</keyword>
<dbReference type="GO" id="GO:0032259">
    <property type="term" value="P:methylation"/>
    <property type="evidence" value="ECO:0007669"/>
    <property type="project" value="UniProtKB-KW"/>
</dbReference>
<dbReference type="PATRIC" id="fig|1111454.3.peg.2141"/>
<dbReference type="InterPro" id="IPR007213">
    <property type="entry name" value="Ppm1/Ppm2/Tcmp"/>
</dbReference>
<dbReference type="InterPro" id="IPR029063">
    <property type="entry name" value="SAM-dependent_MTases_sf"/>
</dbReference>
<proteinExistence type="predicted"/>
<dbReference type="Proteomes" id="UP000017090">
    <property type="component" value="Unassembled WGS sequence"/>
</dbReference>
<name>U7UAI4_9FIRM</name>
<evidence type="ECO:0000256" key="1">
    <source>
        <dbReference type="ARBA" id="ARBA00022603"/>
    </source>
</evidence>
<organism evidence="3 4">
    <name type="scientific">Megasphaera vaginalis</name>
    <name type="common">ex Srinivasan et al. 2021</name>
    <dbReference type="NCBI Taxonomy" id="1111454"/>
    <lineage>
        <taxon>Bacteria</taxon>
        <taxon>Bacillati</taxon>
        <taxon>Bacillota</taxon>
        <taxon>Negativicutes</taxon>
        <taxon>Veillonellales</taxon>
        <taxon>Veillonellaceae</taxon>
        <taxon>Megasphaera</taxon>
    </lineage>
</organism>
<gene>
    <name evidence="3" type="ORF">HMPREF1250_1501</name>
</gene>
<reference evidence="3 4" key="1">
    <citation type="submission" date="2013-09" db="EMBL/GenBank/DDBJ databases">
        <authorList>
            <person name="Durkin A.S."/>
            <person name="Haft D.R."/>
            <person name="McCorrison J."/>
            <person name="Torralba M."/>
            <person name="Gillis M."/>
            <person name="Haft D.H."/>
            <person name="Methe B."/>
            <person name="Sutton G."/>
            <person name="Nelson K.E."/>
        </authorList>
    </citation>
    <scope>NUCLEOTIDE SEQUENCE [LARGE SCALE GENOMIC DNA]</scope>
    <source>
        <strain evidence="3 4">BV3C16-1</strain>
    </source>
</reference>
<protein>
    <submittedName>
        <fullName evidence="3">Leucine carboxyl methyltransferase</fullName>
    </submittedName>
</protein>
<dbReference type="PANTHER" id="PTHR43619">
    <property type="entry name" value="S-ADENOSYL-L-METHIONINE-DEPENDENT METHYLTRANSFERASE YKTD-RELATED"/>
    <property type="match status" value="1"/>
</dbReference>
<dbReference type="Pfam" id="PF04072">
    <property type="entry name" value="LCM"/>
    <property type="match status" value="1"/>
</dbReference>
<dbReference type="SUPFAM" id="SSF53335">
    <property type="entry name" value="S-adenosyl-L-methionine-dependent methyltransferases"/>
    <property type="match status" value="1"/>
</dbReference>
<keyword evidence="2 3" id="KW-0808">Transferase</keyword>
<sequence>MMDISLTNVAETLFIPLWARAYETIKSGEHLVEDPKAVTLVHCLHYDFDKFAAAKKSQVGVAVRSAILDREVKAFVKEHANAVCINLACGLDTRFYRIDTGFLDWYNLDLPEVMELRYQLLPDDSSRLHSIGKSLLDPSWPDDVITEGRPVLILMEGASMYFSEEEMKVFFALLANRFTGAHMFLEVMTKTLIRLQHRHDSVDTKKTPFRWGINGIDELETLNGAICVERRWTLYEGYRDRWGWMGIFSCIPWWNHHMNDQIIHLRLREER</sequence>
<dbReference type="Gene3D" id="3.40.50.150">
    <property type="entry name" value="Vaccinia Virus protein VP39"/>
    <property type="match status" value="1"/>
</dbReference>
<accession>U7UAI4</accession>
<dbReference type="AlphaFoldDB" id="U7UAI4"/>
<dbReference type="PIRSF" id="PIRSF028177">
    <property type="entry name" value="Polyketide_synth_Omtfrase_TcmP"/>
    <property type="match status" value="1"/>
</dbReference>
<comment type="caution">
    <text evidence="3">The sequence shown here is derived from an EMBL/GenBank/DDBJ whole genome shotgun (WGS) entry which is preliminary data.</text>
</comment>
<dbReference type="PANTHER" id="PTHR43619:SF2">
    <property type="entry name" value="S-ADENOSYL-L-METHIONINE-DEPENDENT METHYLTRANSFERASES SUPERFAMILY PROTEIN"/>
    <property type="match status" value="1"/>
</dbReference>
<dbReference type="eggNOG" id="COG3315">
    <property type="taxonomic scope" value="Bacteria"/>
</dbReference>
<evidence type="ECO:0000256" key="2">
    <source>
        <dbReference type="ARBA" id="ARBA00022679"/>
    </source>
</evidence>
<dbReference type="STRING" id="1111454.HMPREF1250_1501"/>
<dbReference type="EMBL" id="AWXA01000062">
    <property type="protein sequence ID" value="ERT56457.1"/>
    <property type="molecule type" value="Genomic_DNA"/>
</dbReference>
<dbReference type="InterPro" id="IPR016874">
    <property type="entry name" value="TcmP-like"/>
</dbReference>